<evidence type="ECO:0008006" key="7">
    <source>
        <dbReference type="Google" id="ProtNLM"/>
    </source>
</evidence>
<keyword evidence="2 3" id="KW-0802">TPR repeat</keyword>
<dbReference type="PROSITE" id="PS50005">
    <property type="entry name" value="TPR"/>
    <property type="match status" value="2"/>
</dbReference>
<reference evidence="4" key="1">
    <citation type="submission" date="2021-02" db="EMBL/GenBank/DDBJ databases">
        <authorList>
            <person name="Nowell W R."/>
        </authorList>
    </citation>
    <scope>NUCLEOTIDE SEQUENCE</scope>
</reference>
<proteinExistence type="predicted"/>
<evidence type="ECO:0000313" key="6">
    <source>
        <dbReference type="Proteomes" id="UP000663855"/>
    </source>
</evidence>
<evidence type="ECO:0000256" key="1">
    <source>
        <dbReference type="ARBA" id="ARBA00022737"/>
    </source>
</evidence>
<keyword evidence="1" id="KW-0677">Repeat</keyword>
<sequence>DESDTQLAGLTDCIKEEISGRGWHRMGQLMLKVGHFDQAEELYNELLKGASDDRETAHIYHMLGMLKNDQGKHPEAVKLYEKSLEIKRKTLPEDDASLANTYNNIALAYDNMGE</sequence>
<dbReference type="Gene3D" id="1.25.40.10">
    <property type="entry name" value="Tetratricopeptide repeat domain"/>
    <property type="match status" value="1"/>
</dbReference>
<feature type="non-terminal residue" evidence="4">
    <location>
        <position position="114"/>
    </location>
</feature>
<accession>A0A814MI55</accession>
<feature type="repeat" description="TPR" evidence="3">
    <location>
        <begin position="57"/>
        <end position="90"/>
    </location>
</feature>
<dbReference type="PANTHER" id="PTHR45641:SF19">
    <property type="entry name" value="NEPHROCYSTIN-3"/>
    <property type="match status" value="1"/>
</dbReference>
<dbReference type="AlphaFoldDB" id="A0A814MI55"/>
<dbReference type="Proteomes" id="UP000681967">
    <property type="component" value="Unassembled WGS sequence"/>
</dbReference>
<feature type="repeat" description="TPR" evidence="3">
    <location>
        <begin position="20"/>
        <end position="53"/>
    </location>
</feature>
<dbReference type="InterPro" id="IPR019734">
    <property type="entry name" value="TPR_rpt"/>
</dbReference>
<evidence type="ECO:0000313" key="5">
    <source>
        <dbReference type="EMBL" id="CAF5179528.1"/>
    </source>
</evidence>
<dbReference type="Pfam" id="PF13424">
    <property type="entry name" value="TPR_12"/>
    <property type="match status" value="1"/>
</dbReference>
<evidence type="ECO:0000256" key="3">
    <source>
        <dbReference type="PROSITE-ProRule" id="PRU00339"/>
    </source>
</evidence>
<comment type="caution">
    <text evidence="4">The sequence shown here is derived from an EMBL/GenBank/DDBJ whole genome shotgun (WGS) entry which is preliminary data.</text>
</comment>
<protein>
    <recommendedName>
        <fullName evidence="7">Tetratricopeptide repeat protein</fullName>
    </recommendedName>
</protein>
<dbReference type="SMART" id="SM00028">
    <property type="entry name" value="TPR"/>
    <property type="match status" value="2"/>
</dbReference>
<evidence type="ECO:0000256" key="2">
    <source>
        <dbReference type="ARBA" id="ARBA00022803"/>
    </source>
</evidence>
<dbReference type="Proteomes" id="UP000663855">
    <property type="component" value="Unassembled WGS sequence"/>
</dbReference>
<name>A0A814MI55_9BILA</name>
<dbReference type="EMBL" id="CAJOBH010289632">
    <property type="protein sequence ID" value="CAF5179528.1"/>
    <property type="molecule type" value="Genomic_DNA"/>
</dbReference>
<evidence type="ECO:0000313" key="4">
    <source>
        <dbReference type="EMBL" id="CAF1078882.1"/>
    </source>
</evidence>
<gene>
    <name evidence="5" type="ORF">BYL167_LOCUS78743</name>
    <name evidence="4" type="ORF">CJN711_LOCUS6096</name>
</gene>
<dbReference type="InterPro" id="IPR011990">
    <property type="entry name" value="TPR-like_helical_dom_sf"/>
</dbReference>
<organism evidence="4 6">
    <name type="scientific">Rotaria magnacalcarata</name>
    <dbReference type="NCBI Taxonomy" id="392030"/>
    <lineage>
        <taxon>Eukaryota</taxon>
        <taxon>Metazoa</taxon>
        <taxon>Spiralia</taxon>
        <taxon>Gnathifera</taxon>
        <taxon>Rotifera</taxon>
        <taxon>Eurotatoria</taxon>
        <taxon>Bdelloidea</taxon>
        <taxon>Philodinida</taxon>
        <taxon>Philodinidae</taxon>
        <taxon>Rotaria</taxon>
    </lineage>
</organism>
<dbReference type="PANTHER" id="PTHR45641">
    <property type="entry name" value="TETRATRICOPEPTIDE REPEAT PROTEIN (AFU_ORTHOLOGUE AFUA_6G03870)"/>
    <property type="match status" value="1"/>
</dbReference>
<feature type="non-terminal residue" evidence="4">
    <location>
        <position position="1"/>
    </location>
</feature>
<dbReference type="EMBL" id="CAJNOV010001796">
    <property type="protein sequence ID" value="CAF1078882.1"/>
    <property type="molecule type" value="Genomic_DNA"/>
</dbReference>
<dbReference type="SUPFAM" id="SSF48452">
    <property type="entry name" value="TPR-like"/>
    <property type="match status" value="1"/>
</dbReference>